<feature type="compositionally biased region" description="Low complexity" evidence="1">
    <location>
        <begin position="146"/>
        <end position="160"/>
    </location>
</feature>
<evidence type="ECO:0000256" key="1">
    <source>
        <dbReference type="SAM" id="MobiDB-lite"/>
    </source>
</evidence>
<dbReference type="EMBL" id="FWFG01000112">
    <property type="protein sequence ID" value="SLM95563.1"/>
    <property type="molecule type" value="Genomic_DNA"/>
</dbReference>
<evidence type="ECO:0000313" key="2">
    <source>
        <dbReference type="EMBL" id="SLM95563.1"/>
    </source>
</evidence>
<protein>
    <submittedName>
        <fullName evidence="2">Uncharacterized protein</fullName>
    </submittedName>
</protein>
<organism evidence="2 3">
    <name type="scientific">Brachybacterium nesterenkovii</name>
    <dbReference type="NCBI Taxonomy" id="47847"/>
    <lineage>
        <taxon>Bacteria</taxon>
        <taxon>Bacillati</taxon>
        <taxon>Actinomycetota</taxon>
        <taxon>Actinomycetes</taxon>
        <taxon>Micrococcales</taxon>
        <taxon>Dermabacteraceae</taxon>
        <taxon>Brachybacterium</taxon>
    </lineage>
</organism>
<accession>A0A1X6X8Z8</accession>
<feature type="region of interest" description="Disordered" evidence="1">
    <location>
        <begin position="84"/>
        <end position="160"/>
    </location>
</feature>
<feature type="region of interest" description="Disordered" evidence="1">
    <location>
        <begin position="31"/>
        <end position="51"/>
    </location>
</feature>
<dbReference type="Proteomes" id="UP000195981">
    <property type="component" value="Unassembled WGS sequence"/>
</dbReference>
<name>A0A1X6X8Z8_9MICO</name>
<gene>
    <name evidence="2" type="ORF">FM110_12990</name>
</gene>
<proteinExistence type="predicted"/>
<reference evidence="2 3" key="1">
    <citation type="submission" date="2017-02" db="EMBL/GenBank/DDBJ databases">
        <authorList>
            <person name="Peterson S.W."/>
        </authorList>
    </citation>
    <scope>NUCLEOTIDE SEQUENCE [LARGE SCALE GENOMIC DNA]</scope>
    <source>
        <strain evidence="2 3">CIP104813</strain>
    </source>
</reference>
<keyword evidence="3" id="KW-1185">Reference proteome</keyword>
<dbReference type="AlphaFoldDB" id="A0A1X6X8Z8"/>
<sequence length="160" mass="16768">MESLPCLWCRPGPVPATDETRRHVLVTRRRTPHGAGTNMPAGGEPPDGRLVPPQGIGHRLSLPAGECQIIISTRGRRVLTLRGARCTPSANTPGGTAQGLPHAQDAEAGAGHRAQGTGHRAQGTGHGSTGHGTQDTDGRRARPPRARTTARAGCRAGRRR</sequence>
<evidence type="ECO:0000313" key="3">
    <source>
        <dbReference type="Proteomes" id="UP000195981"/>
    </source>
</evidence>